<comment type="caution">
    <text evidence="2">The sequence shown here is derived from an EMBL/GenBank/DDBJ whole genome shotgun (WGS) entry which is preliminary data.</text>
</comment>
<protein>
    <submittedName>
        <fullName evidence="2">Uncharacterized protein</fullName>
    </submittedName>
</protein>
<sequence length="129" mass="14519">MAYERKKDGTKLDANYEYILVHEEEECDSDSSDTFFNGPKSKKGQSGFKEFSPRVQVALCIILILAVILFVFVIYNFLYFIISLQNAMHKLQEKIPLICKTAHALNSKLAHGLKFCPNSTATLPANITA</sequence>
<accession>A0A267DDZ7</accession>
<evidence type="ECO:0000313" key="3">
    <source>
        <dbReference type="Proteomes" id="UP000215902"/>
    </source>
</evidence>
<organism evidence="2 3">
    <name type="scientific">Macrostomum lignano</name>
    <dbReference type="NCBI Taxonomy" id="282301"/>
    <lineage>
        <taxon>Eukaryota</taxon>
        <taxon>Metazoa</taxon>
        <taxon>Spiralia</taxon>
        <taxon>Lophotrochozoa</taxon>
        <taxon>Platyhelminthes</taxon>
        <taxon>Rhabditophora</taxon>
        <taxon>Macrostomorpha</taxon>
        <taxon>Macrostomida</taxon>
        <taxon>Macrostomidae</taxon>
        <taxon>Macrostomum</taxon>
    </lineage>
</organism>
<proteinExistence type="predicted"/>
<dbReference type="EMBL" id="NIVC01004698">
    <property type="protein sequence ID" value="PAA46802.1"/>
    <property type="molecule type" value="Genomic_DNA"/>
</dbReference>
<keyword evidence="3" id="KW-1185">Reference proteome</keyword>
<dbReference type="AlphaFoldDB" id="A0A267DDZ7"/>
<feature type="transmembrane region" description="Helical" evidence="1">
    <location>
        <begin position="55"/>
        <end position="82"/>
    </location>
</feature>
<evidence type="ECO:0000256" key="1">
    <source>
        <dbReference type="SAM" id="Phobius"/>
    </source>
</evidence>
<name>A0A267DDZ7_9PLAT</name>
<keyword evidence="1" id="KW-0812">Transmembrane</keyword>
<reference evidence="2 3" key="1">
    <citation type="submission" date="2017-06" db="EMBL/GenBank/DDBJ databases">
        <title>A platform for efficient transgenesis in Macrostomum lignano, a flatworm model organism for stem cell research.</title>
        <authorList>
            <person name="Berezikov E."/>
        </authorList>
    </citation>
    <scope>NUCLEOTIDE SEQUENCE [LARGE SCALE GENOMIC DNA]</scope>
    <source>
        <strain evidence="2">DV1</strain>
        <tissue evidence="2">Whole organism</tissue>
    </source>
</reference>
<evidence type="ECO:0000313" key="2">
    <source>
        <dbReference type="EMBL" id="PAA46802.1"/>
    </source>
</evidence>
<dbReference type="Proteomes" id="UP000215902">
    <property type="component" value="Unassembled WGS sequence"/>
</dbReference>
<gene>
    <name evidence="2" type="ORF">BOX15_Mlig028928g2</name>
</gene>
<keyword evidence="1" id="KW-0472">Membrane</keyword>
<keyword evidence="1" id="KW-1133">Transmembrane helix</keyword>